<accession>A0A0W0XPN8</accession>
<evidence type="ECO:0000313" key="4">
    <source>
        <dbReference type="Proteomes" id="UP000054618"/>
    </source>
</evidence>
<evidence type="ECO:0000256" key="1">
    <source>
        <dbReference type="PROSITE-ProRule" id="PRU00023"/>
    </source>
</evidence>
<dbReference type="STRING" id="45073.Lqui_2474"/>
<dbReference type="OrthoDB" id="5637398at2"/>
<feature type="repeat" description="ANK" evidence="1">
    <location>
        <begin position="651"/>
        <end position="683"/>
    </location>
</feature>
<name>A0A0W0XPN8_9GAMM</name>
<dbReference type="InterPro" id="IPR036770">
    <property type="entry name" value="Ankyrin_rpt-contain_sf"/>
</dbReference>
<comment type="caution">
    <text evidence="3">The sequence shown here is derived from an EMBL/GenBank/DDBJ whole genome shotgun (WGS) entry which is preliminary data.</text>
</comment>
<keyword evidence="4" id="KW-1185">Reference proteome</keyword>
<keyword evidence="1" id="KW-0040">ANK repeat</keyword>
<protein>
    <submittedName>
        <fullName evidence="3">Ankyrin repeat protein</fullName>
    </submittedName>
</protein>
<dbReference type="EMBL" id="LNYS01000022">
    <property type="protein sequence ID" value="KTD46549.1"/>
    <property type="molecule type" value="Genomic_DNA"/>
</dbReference>
<dbReference type="SUPFAM" id="SSF48403">
    <property type="entry name" value="Ankyrin repeat"/>
    <property type="match status" value="1"/>
</dbReference>
<dbReference type="PANTHER" id="PTHR43941:SF11">
    <property type="entry name" value="TRANSLATION INITIATION FACTOR IF-2-LIKE"/>
    <property type="match status" value="1"/>
</dbReference>
<sequence>MKAELLQLVKKYDFVHFDSMGKLSIIVPVTGSAQISENFTGENDNPVALHLFGDNTCQSDIERKTFFHGPIDAEKGTRIGELSFEEQCKKLIDELQPLKERLRQEGKRNELAYLDLIEASLKEAKEKALTFSGANPGFENMERDLLLGQTHFVSKGEFVVKQNPDSARYFDLPNIMALINPTANSLEKILTSNVISERLANISLVKGDPVKTVVSQAVRLYTAPHNPPEITHNLSEISSSTQAFLQGVYSLILEKNTGIVPEEIDFAVLTENFNIGYPQEDYPADEWDLENVDLTTYALLKDFIKIAEQPVTNFLNLFQRCFEQYSKEHPGYETSKSRTSTYQLFILQTFLYLCTVQLHLQDKEQAKQFLTLIRTQENLSALVEALCEGKTSAEIPELPLSASQWDSIIDATHKIALYHIHSDHYDELRTACMPQQPENSHYFVMGGRLCWSTSSITEAGNINTPQAQKKASEEHFEIFYNNLETLRQQEAILSLIEDLLKISGAEEALIFEYLDQNWMDLTPDQRSGLFPKMVEKGFLQCAQYIIINTPLNLAHFKLALNQRPRPIEVINQFLNINDPYMDLIIIRQLQRALDAKDTELLDLLIQKLNKPELINLLHGNLLLKSIQIGHLGLVDFIVSHRPDLIEFRGVNAYPSLTFACIYGKTEIVNYLMDAGADIHAKTSLPTTHPSYVALNGRSARQWTEAKLNELHQSGTDILALFDNYYSRMEENFRSNPSYKDRFTIEHIKRAVEGRDLRLINLIRDNHPDLNASLDETIITSINELSEELERERQEQLERERQAAELERLRLEQEERERQERLARERLIQLAQERQQQLEEERQLQQQHPIEQRVLNARAQRAEERRQAELREQQEREARIREEQERAREEQARIREEERRKALERQQQQMGLRRQILVHMATFDRALKDFTSEIRKNMERTSKDIDYSRCTMKLVRELRDAKDEFLNPQNEINITSFEQFKLKCNKAIKDSKPLLAEHRGWHNHSLFWRRIAGVFATLLFGIPALIVKAKSENGYYGTFFAHKEDIKTNSLKMLEKLKDQLPMDELKQPIPKIRY</sequence>
<gene>
    <name evidence="3" type="primary">arp_2</name>
    <name evidence="3" type="ORF">Lqui_2474</name>
</gene>
<dbReference type="Proteomes" id="UP000054618">
    <property type="component" value="Unassembled WGS sequence"/>
</dbReference>
<evidence type="ECO:0000256" key="2">
    <source>
        <dbReference type="SAM" id="MobiDB-lite"/>
    </source>
</evidence>
<dbReference type="NCBIfam" id="NF043021">
    <property type="entry name" value="T4SS_AnkF"/>
    <property type="match status" value="1"/>
</dbReference>
<dbReference type="AlphaFoldDB" id="A0A0W0XPN8"/>
<organism evidence="3 4">
    <name type="scientific">Legionella quinlivanii</name>
    <dbReference type="NCBI Taxonomy" id="45073"/>
    <lineage>
        <taxon>Bacteria</taxon>
        <taxon>Pseudomonadati</taxon>
        <taxon>Pseudomonadota</taxon>
        <taxon>Gammaproteobacteria</taxon>
        <taxon>Legionellales</taxon>
        <taxon>Legionellaceae</taxon>
        <taxon>Legionella</taxon>
    </lineage>
</organism>
<dbReference type="InterPro" id="IPR002110">
    <property type="entry name" value="Ankyrin_rpt"/>
</dbReference>
<proteinExistence type="predicted"/>
<dbReference type="PANTHER" id="PTHR43941">
    <property type="entry name" value="STRUCTURAL MAINTENANCE OF CHROMOSOMES PROTEIN 2"/>
    <property type="match status" value="1"/>
</dbReference>
<reference evidence="3 4" key="1">
    <citation type="submission" date="2015-11" db="EMBL/GenBank/DDBJ databases">
        <title>Genomic analysis of 38 Legionella species identifies large and diverse effector repertoires.</title>
        <authorList>
            <person name="Burstein D."/>
            <person name="Amaro F."/>
            <person name="Zusman T."/>
            <person name="Lifshitz Z."/>
            <person name="Cohen O."/>
            <person name="Gilbert J.A."/>
            <person name="Pupko T."/>
            <person name="Shuman H.A."/>
            <person name="Segal G."/>
        </authorList>
    </citation>
    <scope>NUCLEOTIDE SEQUENCE [LARGE SCALE GENOMIC DNA]</scope>
    <source>
        <strain evidence="3 4">CDC#1442-AUS-E</strain>
    </source>
</reference>
<feature type="region of interest" description="Disordered" evidence="2">
    <location>
        <begin position="864"/>
        <end position="884"/>
    </location>
</feature>
<evidence type="ECO:0000313" key="3">
    <source>
        <dbReference type="EMBL" id="KTD46549.1"/>
    </source>
</evidence>
<dbReference type="PROSITE" id="PS50088">
    <property type="entry name" value="ANK_REPEAT"/>
    <property type="match status" value="1"/>
</dbReference>
<dbReference type="PATRIC" id="fig|45073.5.peg.2615"/>
<dbReference type="RefSeq" id="WP_058508555.1">
    <property type="nucleotide sequence ID" value="NZ_CAAAIK010000008.1"/>
</dbReference>
<dbReference type="Gene3D" id="1.25.40.20">
    <property type="entry name" value="Ankyrin repeat-containing domain"/>
    <property type="match status" value="1"/>
</dbReference>